<comment type="caution">
    <text evidence="1">The sequence shown here is derived from an EMBL/GenBank/DDBJ whole genome shotgun (WGS) entry which is preliminary data.</text>
</comment>
<dbReference type="PANTHER" id="PTHR46992:SF1">
    <property type="entry name" value="GYF DOMAIN-CONTAINING PROTEIN"/>
    <property type="match status" value="1"/>
</dbReference>
<name>A0A9K3GWI0_HELAN</name>
<dbReference type="AlphaFoldDB" id="A0A9K3GWI0"/>
<dbReference type="Proteomes" id="UP000215914">
    <property type="component" value="Unassembled WGS sequence"/>
</dbReference>
<keyword evidence="2" id="KW-1185">Reference proteome</keyword>
<sequence>MDPLVAALQLQQQQRQIELHHQQQLQSQQQFNQQQLLLKEQLLLEQLAQNHIRDTGVARSSNMLDQILFKNQILNELHHQPHNVDLSNEQMIQAKYGQLTHQGHPNELLDLIARAKHGQMAPIELQMLQHEQFHGRQLSHLDQPGSVWPVNTGGLNRANSGSLNPLDIYQHQRPSPEELTHLDHNLSIQERLQQGVYDPNPLSFDRSFRMPGGSPAMNLDLNFVARAHQSFHPSQNNVQAPNEWIESRIQQLHIDNTRQKRDMEMRRISEDPSRWMSAGTDDDPSKRLLMELLHQNPNKQSARTSDVNNMVAFGSRESNLLNQEVGLNHAFAVGSASQGQLVHESAIGLKGNHRLLTRSSSGSVREGSPFFRTLRRTLRCGA</sequence>
<organism evidence="1 2">
    <name type="scientific">Helianthus annuus</name>
    <name type="common">Common sunflower</name>
    <dbReference type="NCBI Taxonomy" id="4232"/>
    <lineage>
        <taxon>Eukaryota</taxon>
        <taxon>Viridiplantae</taxon>
        <taxon>Streptophyta</taxon>
        <taxon>Embryophyta</taxon>
        <taxon>Tracheophyta</taxon>
        <taxon>Spermatophyta</taxon>
        <taxon>Magnoliopsida</taxon>
        <taxon>eudicotyledons</taxon>
        <taxon>Gunneridae</taxon>
        <taxon>Pentapetalae</taxon>
        <taxon>asterids</taxon>
        <taxon>campanulids</taxon>
        <taxon>Asterales</taxon>
        <taxon>Asteraceae</taxon>
        <taxon>Asteroideae</taxon>
        <taxon>Heliantheae alliance</taxon>
        <taxon>Heliantheae</taxon>
        <taxon>Helianthus</taxon>
    </lineage>
</organism>
<evidence type="ECO:0000313" key="2">
    <source>
        <dbReference type="Proteomes" id="UP000215914"/>
    </source>
</evidence>
<proteinExistence type="predicted"/>
<gene>
    <name evidence="1" type="ORF">HanXRQr2_Chr17g0828821</name>
</gene>
<reference evidence="1" key="1">
    <citation type="journal article" date="2017" name="Nature">
        <title>The sunflower genome provides insights into oil metabolism, flowering and Asterid evolution.</title>
        <authorList>
            <person name="Badouin H."/>
            <person name="Gouzy J."/>
            <person name="Grassa C.J."/>
            <person name="Murat F."/>
            <person name="Staton S.E."/>
            <person name="Cottret L."/>
            <person name="Lelandais-Briere C."/>
            <person name="Owens G.L."/>
            <person name="Carrere S."/>
            <person name="Mayjonade B."/>
            <person name="Legrand L."/>
            <person name="Gill N."/>
            <person name="Kane N.C."/>
            <person name="Bowers J.E."/>
            <person name="Hubner S."/>
            <person name="Bellec A."/>
            <person name="Berard A."/>
            <person name="Berges H."/>
            <person name="Blanchet N."/>
            <person name="Boniface M.C."/>
            <person name="Brunel D."/>
            <person name="Catrice O."/>
            <person name="Chaidir N."/>
            <person name="Claudel C."/>
            <person name="Donnadieu C."/>
            <person name="Faraut T."/>
            <person name="Fievet G."/>
            <person name="Helmstetter N."/>
            <person name="King M."/>
            <person name="Knapp S.J."/>
            <person name="Lai Z."/>
            <person name="Le Paslier M.C."/>
            <person name="Lippi Y."/>
            <person name="Lorenzon L."/>
            <person name="Mandel J.R."/>
            <person name="Marage G."/>
            <person name="Marchand G."/>
            <person name="Marquand E."/>
            <person name="Bret-Mestries E."/>
            <person name="Morien E."/>
            <person name="Nambeesan S."/>
            <person name="Nguyen T."/>
            <person name="Pegot-Espagnet P."/>
            <person name="Pouilly N."/>
            <person name="Raftis F."/>
            <person name="Sallet E."/>
            <person name="Schiex T."/>
            <person name="Thomas J."/>
            <person name="Vandecasteele C."/>
            <person name="Vares D."/>
            <person name="Vear F."/>
            <person name="Vautrin S."/>
            <person name="Crespi M."/>
            <person name="Mangin B."/>
            <person name="Burke J.M."/>
            <person name="Salse J."/>
            <person name="Munos S."/>
            <person name="Vincourt P."/>
            <person name="Rieseberg L.H."/>
            <person name="Langlade N.B."/>
        </authorList>
    </citation>
    <scope>NUCLEOTIDE SEQUENCE</scope>
    <source>
        <tissue evidence="1">Leaves</tissue>
    </source>
</reference>
<dbReference type="Gramene" id="mRNA:HanXRQr2_Chr17g0828821">
    <property type="protein sequence ID" value="CDS:HanXRQr2_Chr17g0828821.1"/>
    <property type="gene ID" value="HanXRQr2_Chr17g0828821"/>
</dbReference>
<protein>
    <submittedName>
        <fullName evidence="1">Uncharacterized protein</fullName>
    </submittedName>
</protein>
<accession>A0A9K3GWI0</accession>
<reference evidence="1" key="2">
    <citation type="submission" date="2020-06" db="EMBL/GenBank/DDBJ databases">
        <title>Helianthus annuus Genome sequencing and assembly Release 2.</title>
        <authorList>
            <person name="Gouzy J."/>
            <person name="Langlade N."/>
            <person name="Munos S."/>
        </authorList>
    </citation>
    <scope>NUCLEOTIDE SEQUENCE</scope>
    <source>
        <tissue evidence="1">Leaves</tissue>
    </source>
</reference>
<dbReference type="PANTHER" id="PTHR46992">
    <property type="entry name" value="GYF DOMAIN-CONTAINING PROTEIN"/>
    <property type="match status" value="1"/>
</dbReference>
<dbReference type="EMBL" id="MNCJ02000332">
    <property type="protein sequence ID" value="KAF5757618.1"/>
    <property type="molecule type" value="Genomic_DNA"/>
</dbReference>
<evidence type="ECO:0000313" key="1">
    <source>
        <dbReference type="EMBL" id="KAF5757618.1"/>
    </source>
</evidence>